<feature type="chain" id="PRO_5036942836" evidence="1">
    <location>
        <begin position="19"/>
        <end position="110"/>
    </location>
</feature>
<dbReference type="WBParaSite" id="PSAMB.scaffold4163size15443.g23592.t1">
    <property type="protein sequence ID" value="PSAMB.scaffold4163size15443.g23592.t1"/>
    <property type="gene ID" value="PSAMB.scaffold4163size15443.g23592"/>
</dbReference>
<keyword evidence="1" id="KW-0732">Signal</keyword>
<accession>A0A914WGG2</accession>
<sequence length="110" mass="12049">MTSAIFLLIVAFIAQVNAECPYGAVWNAKENACRLPCGDSLCVPEIEECNVDIFKCVARPLCKGIRCAYGEECVFDMECVIPCGPRGSFAHCQPSIERCVNEQCVPLAKK</sequence>
<dbReference type="AlphaFoldDB" id="A0A914WGG2"/>
<evidence type="ECO:0000313" key="2">
    <source>
        <dbReference type="Proteomes" id="UP000887566"/>
    </source>
</evidence>
<keyword evidence="2" id="KW-1185">Reference proteome</keyword>
<evidence type="ECO:0000256" key="1">
    <source>
        <dbReference type="SAM" id="SignalP"/>
    </source>
</evidence>
<dbReference type="Proteomes" id="UP000887566">
    <property type="component" value="Unplaced"/>
</dbReference>
<name>A0A914WGG2_9BILA</name>
<organism evidence="2 3">
    <name type="scientific">Plectus sambesii</name>
    <dbReference type="NCBI Taxonomy" id="2011161"/>
    <lineage>
        <taxon>Eukaryota</taxon>
        <taxon>Metazoa</taxon>
        <taxon>Ecdysozoa</taxon>
        <taxon>Nematoda</taxon>
        <taxon>Chromadorea</taxon>
        <taxon>Plectida</taxon>
        <taxon>Plectina</taxon>
        <taxon>Plectoidea</taxon>
        <taxon>Plectidae</taxon>
        <taxon>Plectus</taxon>
    </lineage>
</organism>
<proteinExistence type="predicted"/>
<reference evidence="3" key="1">
    <citation type="submission" date="2022-11" db="UniProtKB">
        <authorList>
            <consortium name="WormBaseParasite"/>
        </authorList>
    </citation>
    <scope>IDENTIFICATION</scope>
</reference>
<evidence type="ECO:0000313" key="3">
    <source>
        <dbReference type="WBParaSite" id="PSAMB.scaffold4163size15443.g23592.t1"/>
    </source>
</evidence>
<feature type="signal peptide" evidence="1">
    <location>
        <begin position="1"/>
        <end position="18"/>
    </location>
</feature>
<protein>
    <submittedName>
        <fullName evidence="3">TIL domain-containing protein</fullName>
    </submittedName>
</protein>